<dbReference type="PANTHER" id="PTHR42643">
    <property type="entry name" value="IONOTROPIC RECEPTOR 20A-RELATED"/>
    <property type="match status" value="1"/>
</dbReference>
<dbReference type="AlphaFoldDB" id="A0A3R7N060"/>
<dbReference type="SMART" id="SM00918">
    <property type="entry name" value="Lig_chan-Glu_bd"/>
    <property type="match status" value="1"/>
</dbReference>
<keyword evidence="13" id="KW-0732">Signal</keyword>
<evidence type="ECO:0000256" key="6">
    <source>
        <dbReference type="ARBA" id="ARBA00023065"/>
    </source>
</evidence>
<protein>
    <submittedName>
        <fullName evidence="15">Variant Ionotropic Glutamate Receptor</fullName>
    </submittedName>
</protein>
<dbReference type="InterPro" id="IPR019594">
    <property type="entry name" value="Glu/Gly-bd"/>
</dbReference>
<feature type="domain" description="Ionotropic glutamate receptor L-glutamate and glycine-binding" evidence="14">
    <location>
        <begin position="294"/>
        <end position="346"/>
    </location>
</feature>
<feature type="chain" id="PRO_5018691136" evidence="13">
    <location>
        <begin position="37"/>
        <end position="517"/>
    </location>
</feature>
<keyword evidence="8 15" id="KW-0675">Receptor</keyword>
<evidence type="ECO:0000256" key="9">
    <source>
        <dbReference type="ARBA" id="ARBA00023180"/>
    </source>
</evidence>
<evidence type="ECO:0000313" key="15">
    <source>
        <dbReference type="EMBL" id="ROT73751.1"/>
    </source>
</evidence>
<dbReference type="Proteomes" id="UP000283509">
    <property type="component" value="Unassembled WGS sequence"/>
</dbReference>
<dbReference type="SUPFAM" id="SSF53850">
    <property type="entry name" value="Periplasmic binding protein-like II"/>
    <property type="match status" value="1"/>
</dbReference>
<keyword evidence="16" id="KW-1185">Reference proteome</keyword>
<evidence type="ECO:0000256" key="1">
    <source>
        <dbReference type="ARBA" id="ARBA00004651"/>
    </source>
</evidence>
<reference evidence="15 16" key="2">
    <citation type="submission" date="2019-01" db="EMBL/GenBank/DDBJ databases">
        <title>The decoding of complex shrimp genome reveals the adaptation for benthos swimmer, frequently molting mechanism and breeding impact on genome.</title>
        <authorList>
            <person name="Sun Y."/>
            <person name="Gao Y."/>
            <person name="Yu Y."/>
        </authorList>
    </citation>
    <scope>NUCLEOTIDE SEQUENCE [LARGE SCALE GENOMIC DNA]</scope>
    <source>
        <tissue evidence="15">Muscle</tissue>
    </source>
</reference>
<sequence length="517" mass="57742">MTWVASPTAVPRLPLSLSWFLASFLALGSGTGLAQSQTEAAGSQVGQLLRQVVEEKLMECHLVALGDTNAPASIMATLLRHLSESGYPSRTVVDVTKLEESREFYDLLMKDLKGLGMLNCRAFLIDVTPLQSQPLLRFLEDIELYKKSETYVLLVGPNDRAADFLSHPAFRNTANILYFGHHLRPASKDVLNLMSPQAQSAKGTRTRSLRPQFSRSQFVQREQRIAAYTRCFYCNNGEERRYIIDTWTSHAGFTYSANLFPDQFETFHGHRFNVVAMNWFPFTKFIQHSEEGGTVVTPQDSLDIRMLNALAEALNFTYEMRTPWDNQWGTSSPSGNWTGIVGTLQHHKGDFSMMLSWMEPRLPIVDYSRIYASEPLVMVTSKPKPLSQAFALVRPFAGYDVSSRTRDRIVKTSPIFLHQPNNLTTTNTIISLSPGSLWFVTLASTLAAGLVLWLLQLWWAKMSGGEKLEFGDATLMTWGILLEDPPVNIPRNVTAQVRSGASCSAGAGSLGRWGRGS</sequence>
<dbReference type="EMBL" id="QCYY01001995">
    <property type="protein sequence ID" value="ROT73751.1"/>
    <property type="molecule type" value="Genomic_DNA"/>
</dbReference>
<feature type="signal peptide" evidence="13">
    <location>
        <begin position="1"/>
        <end position="36"/>
    </location>
</feature>
<evidence type="ECO:0000256" key="7">
    <source>
        <dbReference type="ARBA" id="ARBA00023136"/>
    </source>
</evidence>
<evidence type="ECO:0000256" key="11">
    <source>
        <dbReference type="ARBA" id="ARBA00023303"/>
    </source>
</evidence>
<keyword evidence="2" id="KW-0813">Transport</keyword>
<dbReference type="Pfam" id="PF10613">
    <property type="entry name" value="Lig_chan-Glu_bd"/>
    <property type="match status" value="1"/>
</dbReference>
<evidence type="ECO:0000256" key="12">
    <source>
        <dbReference type="SAM" id="Phobius"/>
    </source>
</evidence>
<dbReference type="PANTHER" id="PTHR42643:SF24">
    <property type="entry name" value="IONOTROPIC RECEPTOR 60A"/>
    <property type="match status" value="1"/>
</dbReference>
<keyword evidence="10" id="KW-1071">Ligand-gated ion channel</keyword>
<keyword evidence="9" id="KW-0325">Glycoprotein</keyword>
<evidence type="ECO:0000256" key="2">
    <source>
        <dbReference type="ARBA" id="ARBA00022448"/>
    </source>
</evidence>
<evidence type="ECO:0000256" key="3">
    <source>
        <dbReference type="ARBA" id="ARBA00022475"/>
    </source>
</evidence>
<keyword evidence="11" id="KW-0407">Ion channel</keyword>
<organism evidence="15 16">
    <name type="scientific">Penaeus vannamei</name>
    <name type="common">Whiteleg shrimp</name>
    <name type="synonym">Litopenaeus vannamei</name>
    <dbReference type="NCBI Taxonomy" id="6689"/>
    <lineage>
        <taxon>Eukaryota</taxon>
        <taxon>Metazoa</taxon>
        <taxon>Ecdysozoa</taxon>
        <taxon>Arthropoda</taxon>
        <taxon>Crustacea</taxon>
        <taxon>Multicrustacea</taxon>
        <taxon>Malacostraca</taxon>
        <taxon>Eumalacostraca</taxon>
        <taxon>Eucarida</taxon>
        <taxon>Decapoda</taxon>
        <taxon>Dendrobranchiata</taxon>
        <taxon>Penaeoidea</taxon>
        <taxon>Penaeidae</taxon>
        <taxon>Penaeus</taxon>
    </lineage>
</organism>
<dbReference type="OrthoDB" id="6373363at2759"/>
<dbReference type="GO" id="GO:0015276">
    <property type="term" value="F:ligand-gated monoatomic ion channel activity"/>
    <property type="evidence" value="ECO:0007669"/>
    <property type="project" value="InterPro"/>
</dbReference>
<evidence type="ECO:0000259" key="14">
    <source>
        <dbReference type="SMART" id="SM00918"/>
    </source>
</evidence>
<keyword evidence="4 12" id="KW-0812">Transmembrane</keyword>
<comment type="caution">
    <text evidence="15">The sequence shown here is derived from an EMBL/GenBank/DDBJ whole genome shotgun (WGS) entry which is preliminary data.</text>
</comment>
<reference evidence="15 16" key="1">
    <citation type="submission" date="2018-04" db="EMBL/GenBank/DDBJ databases">
        <authorList>
            <person name="Zhang X."/>
            <person name="Yuan J."/>
            <person name="Li F."/>
            <person name="Xiang J."/>
        </authorList>
    </citation>
    <scope>NUCLEOTIDE SEQUENCE [LARGE SCALE GENOMIC DNA]</scope>
    <source>
        <tissue evidence="15">Muscle</tissue>
    </source>
</reference>
<proteinExistence type="predicted"/>
<name>A0A3R7N060_PENVA</name>
<evidence type="ECO:0000256" key="8">
    <source>
        <dbReference type="ARBA" id="ARBA00023170"/>
    </source>
</evidence>
<dbReference type="Gene3D" id="3.40.190.10">
    <property type="entry name" value="Periplasmic binding protein-like II"/>
    <property type="match status" value="1"/>
</dbReference>
<dbReference type="GO" id="GO:0005886">
    <property type="term" value="C:plasma membrane"/>
    <property type="evidence" value="ECO:0007669"/>
    <property type="project" value="UniProtKB-SubCell"/>
</dbReference>
<dbReference type="InterPro" id="IPR052192">
    <property type="entry name" value="Insect_Ionotropic_Sensory_Rcpt"/>
</dbReference>
<accession>A0A3R7N060</accession>
<feature type="transmembrane region" description="Helical" evidence="12">
    <location>
        <begin position="437"/>
        <end position="459"/>
    </location>
</feature>
<keyword evidence="3" id="KW-1003">Cell membrane</keyword>
<keyword evidence="7 12" id="KW-0472">Membrane</keyword>
<evidence type="ECO:0000256" key="4">
    <source>
        <dbReference type="ARBA" id="ARBA00022692"/>
    </source>
</evidence>
<comment type="subcellular location">
    <subcellularLocation>
        <location evidence="1">Cell membrane</location>
        <topology evidence="1">Multi-pass membrane protein</topology>
    </subcellularLocation>
</comment>
<evidence type="ECO:0000256" key="5">
    <source>
        <dbReference type="ARBA" id="ARBA00022989"/>
    </source>
</evidence>
<evidence type="ECO:0000313" key="16">
    <source>
        <dbReference type="Proteomes" id="UP000283509"/>
    </source>
</evidence>
<evidence type="ECO:0000256" key="10">
    <source>
        <dbReference type="ARBA" id="ARBA00023286"/>
    </source>
</evidence>
<gene>
    <name evidence="15" type="ORF">C7M84_007799</name>
</gene>
<keyword evidence="6" id="KW-0406">Ion transport</keyword>
<evidence type="ECO:0000256" key="13">
    <source>
        <dbReference type="SAM" id="SignalP"/>
    </source>
</evidence>
<keyword evidence="5 12" id="KW-1133">Transmembrane helix</keyword>